<evidence type="ECO:0000259" key="1">
    <source>
        <dbReference type="Pfam" id="PF13460"/>
    </source>
</evidence>
<dbReference type="OrthoDB" id="9771302at2"/>
<feature type="domain" description="NAD(P)-binding" evidence="1">
    <location>
        <begin position="15"/>
        <end position="201"/>
    </location>
</feature>
<dbReference type="Pfam" id="PF13460">
    <property type="entry name" value="NAD_binding_10"/>
    <property type="match status" value="1"/>
</dbReference>
<sequence>MTERAAGPRTIAIVGGAGKVARRLLPLLLADDCTVVPLVRRPEQASELEALGAEPRLLDIERAGVVDYLPVLDGVDAVVFAAGGGPDGNVERKRTVDLGGTLATLAACAELGIRRYVQVSAIGVDQPPSADSSPVWQAYVAAKKVSDLAVRRSELDWTILRPAALLDDEPTGHVQLGVDLEPAPISRGDVAAVIAAVLPQPATLRRQWDVVGGVLPVLEAVARAAS</sequence>
<reference evidence="2 3" key="1">
    <citation type="submission" date="2019-06" db="EMBL/GenBank/DDBJ databases">
        <title>Draft genome sequence of Miniimonas arenae KCTC 19750T isolated from sea sand.</title>
        <authorList>
            <person name="Park S.-J."/>
        </authorList>
    </citation>
    <scope>NUCLEOTIDE SEQUENCE [LARGE SCALE GENOMIC DNA]</scope>
    <source>
        <strain evidence="2 3">KCTC 19750</strain>
    </source>
</reference>
<dbReference type="RefSeq" id="WP_139985784.1">
    <property type="nucleotide sequence ID" value="NZ_VENP01000004.1"/>
</dbReference>
<dbReference type="InterPro" id="IPR016040">
    <property type="entry name" value="NAD(P)-bd_dom"/>
</dbReference>
<dbReference type="SUPFAM" id="SSF51735">
    <property type="entry name" value="NAD(P)-binding Rossmann-fold domains"/>
    <property type="match status" value="1"/>
</dbReference>
<name>A0A5C5BDV0_9MICO</name>
<dbReference type="CDD" id="cd05243">
    <property type="entry name" value="SDR_a5"/>
    <property type="match status" value="1"/>
</dbReference>
<dbReference type="PANTHER" id="PTHR15020">
    <property type="entry name" value="FLAVIN REDUCTASE-RELATED"/>
    <property type="match status" value="1"/>
</dbReference>
<evidence type="ECO:0000313" key="3">
    <source>
        <dbReference type="Proteomes" id="UP000313849"/>
    </source>
</evidence>
<gene>
    <name evidence="2" type="ORF">FH969_02080</name>
</gene>
<dbReference type="PANTHER" id="PTHR15020:SF50">
    <property type="entry name" value="UPF0659 PROTEIN YMR090W"/>
    <property type="match status" value="1"/>
</dbReference>
<comment type="caution">
    <text evidence="2">The sequence shown here is derived from an EMBL/GenBank/DDBJ whole genome shotgun (WGS) entry which is preliminary data.</text>
</comment>
<proteinExistence type="predicted"/>
<evidence type="ECO:0000313" key="2">
    <source>
        <dbReference type="EMBL" id="TNU76691.1"/>
    </source>
</evidence>
<accession>A0A5C5BDV0</accession>
<dbReference type="Gene3D" id="3.40.50.720">
    <property type="entry name" value="NAD(P)-binding Rossmann-like Domain"/>
    <property type="match status" value="1"/>
</dbReference>
<dbReference type="InterPro" id="IPR036291">
    <property type="entry name" value="NAD(P)-bd_dom_sf"/>
</dbReference>
<organism evidence="2 3">
    <name type="scientific">Miniimonas arenae</name>
    <dbReference type="NCBI Taxonomy" id="676201"/>
    <lineage>
        <taxon>Bacteria</taxon>
        <taxon>Bacillati</taxon>
        <taxon>Actinomycetota</taxon>
        <taxon>Actinomycetes</taxon>
        <taxon>Micrococcales</taxon>
        <taxon>Beutenbergiaceae</taxon>
        <taxon>Miniimonas</taxon>
    </lineage>
</organism>
<dbReference type="AlphaFoldDB" id="A0A5C5BDV0"/>
<keyword evidence="3" id="KW-1185">Reference proteome</keyword>
<dbReference type="EMBL" id="VENP01000004">
    <property type="protein sequence ID" value="TNU76691.1"/>
    <property type="molecule type" value="Genomic_DNA"/>
</dbReference>
<dbReference type="Proteomes" id="UP000313849">
    <property type="component" value="Unassembled WGS sequence"/>
</dbReference>
<protein>
    <submittedName>
        <fullName evidence="2">SDR family oxidoreductase</fullName>
    </submittedName>
</protein>